<feature type="transmembrane region" description="Helical" evidence="6">
    <location>
        <begin position="41"/>
        <end position="60"/>
    </location>
</feature>
<evidence type="ECO:0000256" key="3">
    <source>
        <dbReference type="ARBA" id="ARBA00022692"/>
    </source>
</evidence>
<dbReference type="InterPro" id="IPR001123">
    <property type="entry name" value="LeuE-type"/>
</dbReference>
<dbReference type="EMBL" id="BNAO01000002">
    <property type="protein sequence ID" value="GHG63047.1"/>
    <property type="molecule type" value="Genomic_DNA"/>
</dbReference>
<evidence type="ECO:0000256" key="4">
    <source>
        <dbReference type="ARBA" id="ARBA00022989"/>
    </source>
</evidence>
<evidence type="ECO:0000313" key="8">
    <source>
        <dbReference type="Proteomes" id="UP000659697"/>
    </source>
</evidence>
<accession>A0ABQ3KVI8</accession>
<comment type="caution">
    <text evidence="7">The sequence shown here is derived from an EMBL/GenBank/DDBJ whole genome shotgun (WGS) entry which is preliminary data.</text>
</comment>
<dbReference type="PANTHER" id="PTHR30086">
    <property type="entry name" value="ARGININE EXPORTER PROTEIN ARGO"/>
    <property type="match status" value="1"/>
</dbReference>
<feature type="transmembrane region" description="Helical" evidence="6">
    <location>
        <begin position="179"/>
        <end position="197"/>
    </location>
</feature>
<proteinExistence type="predicted"/>
<evidence type="ECO:0000313" key="7">
    <source>
        <dbReference type="EMBL" id="GHG63047.1"/>
    </source>
</evidence>
<evidence type="ECO:0000256" key="2">
    <source>
        <dbReference type="ARBA" id="ARBA00022475"/>
    </source>
</evidence>
<feature type="transmembrane region" description="Helical" evidence="6">
    <location>
        <begin position="138"/>
        <end position="167"/>
    </location>
</feature>
<organism evidence="7 8">
    <name type="scientific">Alishewanella longhuensis</name>
    <dbReference type="NCBI Taxonomy" id="1091037"/>
    <lineage>
        <taxon>Bacteria</taxon>
        <taxon>Pseudomonadati</taxon>
        <taxon>Pseudomonadota</taxon>
        <taxon>Gammaproteobacteria</taxon>
        <taxon>Alteromonadales</taxon>
        <taxon>Alteromonadaceae</taxon>
        <taxon>Alishewanella</taxon>
    </lineage>
</organism>
<protein>
    <submittedName>
        <fullName evidence="7">Lysine transporter LysE</fullName>
    </submittedName>
</protein>
<evidence type="ECO:0000256" key="5">
    <source>
        <dbReference type="ARBA" id="ARBA00023136"/>
    </source>
</evidence>
<dbReference type="Proteomes" id="UP000659697">
    <property type="component" value="Unassembled WGS sequence"/>
</dbReference>
<feature type="transmembrane region" description="Helical" evidence="6">
    <location>
        <begin position="67"/>
        <end position="87"/>
    </location>
</feature>
<comment type="subcellular location">
    <subcellularLocation>
        <location evidence="1">Cell membrane</location>
        <topology evidence="1">Multi-pass membrane protein</topology>
    </subcellularLocation>
</comment>
<sequence length="208" mass="23752">MLDWFLLALFFSASACLSPGPNNVMLFLSGMNFGVKRSLPHYYGICFAYPLKILLVGLGITNLGIWLPYIVVIAHIAAIIFLIWYVLQVVHVTDPRYIKHDKPMTYHEAELFQWLNVKGWAVAITANTLIPTQAELQPAYYCVLLALTFMLVSLPIYQLILWLGVWVRHTQKMYALKLTINKLASFLLVGSALFLLYEEVSGQFIEFF</sequence>
<keyword evidence="3 6" id="KW-0812">Transmembrane</keyword>
<dbReference type="PANTHER" id="PTHR30086:SF20">
    <property type="entry name" value="ARGININE EXPORTER PROTEIN ARGO-RELATED"/>
    <property type="match status" value="1"/>
</dbReference>
<reference evidence="8" key="1">
    <citation type="journal article" date="2019" name="Int. J. Syst. Evol. Microbiol.">
        <title>The Global Catalogue of Microorganisms (GCM) 10K type strain sequencing project: providing services to taxonomists for standard genome sequencing and annotation.</title>
        <authorList>
            <consortium name="The Broad Institute Genomics Platform"/>
            <consortium name="The Broad Institute Genome Sequencing Center for Infectious Disease"/>
            <person name="Wu L."/>
            <person name="Ma J."/>
        </authorList>
    </citation>
    <scope>NUCLEOTIDE SEQUENCE [LARGE SCALE GENOMIC DNA]</scope>
    <source>
        <strain evidence="8">CGMCC 1.7003</strain>
    </source>
</reference>
<name>A0ABQ3KVI8_9ALTE</name>
<keyword evidence="8" id="KW-1185">Reference proteome</keyword>
<dbReference type="Pfam" id="PF01810">
    <property type="entry name" value="LysE"/>
    <property type="match status" value="1"/>
</dbReference>
<keyword evidence="4 6" id="KW-1133">Transmembrane helix</keyword>
<keyword evidence="2" id="KW-1003">Cell membrane</keyword>
<keyword evidence="5 6" id="KW-0472">Membrane</keyword>
<evidence type="ECO:0000256" key="1">
    <source>
        <dbReference type="ARBA" id="ARBA00004651"/>
    </source>
</evidence>
<gene>
    <name evidence="7" type="ORF">GCM10010919_08400</name>
</gene>
<evidence type="ECO:0000256" key="6">
    <source>
        <dbReference type="SAM" id="Phobius"/>
    </source>
</evidence>